<accession>A0AAP0LI58</accession>
<dbReference type="AlphaFoldDB" id="A0AAP0LI58"/>
<comment type="caution">
    <text evidence="1">The sequence shown here is derived from an EMBL/GenBank/DDBJ whole genome shotgun (WGS) entry which is preliminary data.</text>
</comment>
<name>A0AAP0LI58_9MAGN</name>
<evidence type="ECO:0000313" key="2">
    <source>
        <dbReference type="Proteomes" id="UP001420932"/>
    </source>
</evidence>
<dbReference type="EMBL" id="JBBNAF010000001">
    <property type="protein sequence ID" value="KAK9169469.1"/>
    <property type="molecule type" value="Genomic_DNA"/>
</dbReference>
<gene>
    <name evidence="1" type="ORF">Syun_001609</name>
</gene>
<dbReference type="Proteomes" id="UP001420932">
    <property type="component" value="Unassembled WGS sequence"/>
</dbReference>
<organism evidence="1 2">
    <name type="scientific">Stephania yunnanensis</name>
    <dbReference type="NCBI Taxonomy" id="152371"/>
    <lineage>
        <taxon>Eukaryota</taxon>
        <taxon>Viridiplantae</taxon>
        <taxon>Streptophyta</taxon>
        <taxon>Embryophyta</taxon>
        <taxon>Tracheophyta</taxon>
        <taxon>Spermatophyta</taxon>
        <taxon>Magnoliopsida</taxon>
        <taxon>Ranunculales</taxon>
        <taxon>Menispermaceae</taxon>
        <taxon>Menispermoideae</taxon>
        <taxon>Cissampelideae</taxon>
        <taxon>Stephania</taxon>
    </lineage>
</organism>
<evidence type="ECO:0000313" key="1">
    <source>
        <dbReference type="EMBL" id="KAK9169469.1"/>
    </source>
</evidence>
<keyword evidence="2" id="KW-1185">Reference proteome</keyword>
<evidence type="ECO:0008006" key="3">
    <source>
        <dbReference type="Google" id="ProtNLM"/>
    </source>
</evidence>
<protein>
    <recommendedName>
        <fullName evidence="3">FAR1 domain-containing protein</fullName>
    </recommendedName>
</protein>
<reference evidence="1 2" key="1">
    <citation type="submission" date="2024-01" db="EMBL/GenBank/DDBJ databases">
        <title>Genome assemblies of Stephania.</title>
        <authorList>
            <person name="Yang L."/>
        </authorList>
    </citation>
    <scope>NUCLEOTIDE SEQUENCE [LARGE SCALE GENOMIC DNA]</scope>
    <source>
        <strain evidence="1">YNDBR</strain>
        <tissue evidence="1">Leaf</tissue>
    </source>
</reference>
<proteinExistence type="predicted"/>
<sequence>MTQTGTKKCGCPFIINIKENDDSLWYVIVICGRHNHNLANNLEDRSFTGRLDKGEHEVVVQMTKGIVKPRDI</sequence>